<dbReference type="GO" id="GO:0016020">
    <property type="term" value="C:membrane"/>
    <property type="evidence" value="ECO:0007669"/>
    <property type="project" value="UniProtKB-SubCell"/>
</dbReference>
<dbReference type="STRING" id="6182.A0A4Z2DWM0"/>
<gene>
    <name evidence="7" type="ORF">EWB00_001368</name>
</gene>
<feature type="transmembrane region" description="Helical" evidence="5">
    <location>
        <begin position="463"/>
        <end position="496"/>
    </location>
</feature>
<name>A0A4Z2DWM0_SCHJA</name>
<dbReference type="NCBIfam" id="TIGR00815">
    <property type="entry name" value="sulP"/>
    <property type="match status" value="1"/>
</dbReference>
<evidence type="ECO:0000259" key="6">
    <source>
        <dbReference type="PROSITE" id="PS50801"/>
    </source>
</evidence>
<dbReference type="Gene3D" id="3.30.750.24">
    <property type="entry name" value="STAS domain"/>
    <property type="match status" value="1"/>
</dbReference>
<dbReference type="OrthoDB" id="288203at2759"/>
<dbReference type="InterPro" id="IPR018045">
    <property type="entry name" value="S04_transporter_CS"/>
</dbReference>
<feature type="transmembrane region" description="Helical" evidence="5">
    <location>
        <begin position="535"/>
        <end position="554"/>
    </location>
</feature>
<dbReference type="PANTHER" id="PTHR11814">
    <property type="entry name" value="SULFATE TRANSPORTER"/>
    <property type="match status" value="1"/>
</dbReference>
<evidence type="ECO:0000256" key="5">
    <source>
        <dbReference type="SAM" id="Phobius"/>
    </source>
</evidence>
<keyword evidence="3 5" id="KW-1133">Transmembrane helix</keyword>
<feature type="transmembrane region" description="Helical" evidence="5">
    <location>
        <begin position="224"/>
        <end position="244"/>
    </location>
</feature>
<evidence type="ECO:0000313" key="8">
    <source>
        <dbReference type="Proteomes" id="UP000311919"/>
    </source>
</evidence>
<protein>
    <submittedName>
        <fullName evidence="7">Solute carrier family 26 member 6</fullName>
    </submittedName>
</protein>
<feature type="transmembrane region" description="Helical" evidence="5">
    <location>
        <begin position="335"/>
        <end position="356"/>
    </location>
</feature>
<feature type="transmembrane region" description="Helical" evidence="5">
    <location>
        <begin position="148"/>
        <end position="165"/>
    </location>
</feature>
<sequence length="841" mass="95923">METVRSQSDSNNNEYIRLISIHRPLFTKETFNQYAGYNSYSQSLTVWQQCTILFLSSIRRCFLISRLPKKSGEESSKQSRKYLMYDKCRYFGNSFFNWLTTVLPIIRVLRNYRIRSWLLNDMIAGFTVGIMHVPQGMAYALVATLPPVYGLYTSFFPSLIYFFLGTSRHISVGTMAVVSLLTGDFLDRVIHSKNPDNMKLVTEALLDNKTNHNISITDIENLRIHYATALGFSVGILQFGMGLFRLGSLIRYFSVPMTSGFTVGVAVHVFTTQLTNVLGLRLPRFPGLFTIPFTYYEIFRTIQYVSIPTVLLSSTCITILAVYKDWISPYVMKILFIPIPVDLIIVILSTIVSYSLDLNGKYNMKIVGKVSKGIQYPEVPDISLMGPYIGDIVTTAVVGISVSVSLARIFATRFNYKMNTNQELIAFGLTNSISSFFHSYPAAASLSRSAVAVSAGGRSQVFNLFSCLLLILVLCFIGPLFYSVPVCCLSAIIIVAIKGMLLEAKDLLMFWRFSVWDSVVWMLTFLSTVLLSVNYGLLLGVVISAVVVILRLQWPKIHSIEQVRNTEIYQNSSQYTNHIKYDKIKIIRYEGNLFYFCAEHFRETVYLQTGVNPVDYNLKLNKCLDRIKQIENMLRSESESMDMEACHQSDIHITDVNKLNTLEESPNNDGELTEQIEKHKDVDKQPYRNHFIQRFIKKKLLTINEKLKLEAEKLKQLNKLKTIHHLLTFNCLIFDCSYWSFIDIVGADELKQVISNYEKLGVIVLLAQMKDNLIHTLQTNNKIGDLTKIYPTVHDAVNDAIDLLNKMKVKEKNLPKHEENLKSPTTMLNYSEIKSTDISTM</sequence>
<keyword evidence="8" id="KW-1185">Reference proteome</keyword>
<feature type="transmembrane region" description="Helical" evidence="5">
    <location>
        <begin position="250"/>
        <end position="270"/>
    </location>
</feature>
<dbReference type="AlphaFoldDB" id="A0A4Z2DWM0"/>
<dbReference type="Proteomes" id="UP000311919">
    <property type="component" value="Unassembled WGS sequence"/>
</dbReference>
<dbReference type="InterPro" id="IPR002645">
    <property type="entry name" value="STAS_dom"/>
</dbReference>
<dbReference type="EMBL" id="SKCS01000015">
    <property type="protein sequence ID" value="TNN20952.1"/>
    <property type="molecule type" value="Genomic_DNA"/>
</dbReference>
<feature type="transmembrane region" description="Helical" evidence="5">
    <location>
        <begin position="305"/>
        <end position="323"/>
    </location>
</feature>
<dbReference type="InterPro" id="IPR036513">
    <property type="entry name" value="STAS_dom_sf"/>
</dbReference>
<feature type="transmembrane region" description="Helical" evidence="5">
    <location>
        <begin position="282"/>
        <end position="299"/>
    </location>
</feature>
<feature type="transmembrane region" description="Helical" evidence="5">
    <location>
        <begin position="423"/>
        <end position="443"/>
    </location>
</feature>
<dbReference type="GO" id="GO:0008271">
    <property type="term" value="F:secondary active sulfate transmembrane transporter activity"/>
    <property type="evidence" value="ECO:0007669"/>
    <property type="project" value="InterPro"/>
</dbReference>
<dbReference type="Pfam" id="PF00916">
    <property type="entry name" value="Sulfate_transp"/>
    <property type="match status" value="1"/>
</dbReference>
<dbReference type="SUPFAM" id="SSF52091">
    <property type="entry name" value="SpoIIaa-like"/>
    <property type="match status" value="1"/>
</dbReference>
<dbReference type="Pfam" id="PF01740">
    <property type="entry name" value="STAS"/>
    <property type="match status" value="1"/>
</dbReference>
<keyword evidence="4 5" id="KW-0472">Membrane</keyword>
<accession>A0A4Z2DWM0</accession>
<evidence type="ECO:0000313" key="7">
    <source>
        <dbReference type="EMBL" id="TNN20951.1"/>
    </source>
</evidence>
<evidence type="ECO:0000256" key="2">
    <source>
        <dbReference type="ARBA" id="ARBA00022692"/>
    </source>
</evidence>
<dbReference type="EMBL" id="SKCS01000015">
    <property type="protein sequence ID" value="TNN20951.1"/>
    <property type="molecule type" value="Genomic_DNA"/>
</dbReference>
<dbReference type="InterPro" id="IPR001902">
    <property type="entry name" value="SLC26A/SulP_fam"/>
</dbReference>
<dbReference type="PROSITE" id="PS01130">
    <property type="entry name" value="SLC26A"/>
    <property type="match status" value="1"/>
</dbReference>
<feature type="transmembrane region" description="Helical" evidence="5">
    <location>
        <begin position="122"/>
        <end position="142"/>
    </location>
</feature>
<feature type="transmembrane region" description="Helical" evidence="5">
    <location>
        <begin position="388"/>
        <end position="411"/>
    </location>
</feature>
<organism evidence="7 8">
    <name type="scientific">Schistosoma japonicum</name>
    <name type="common">Blood fluke</name>
    <dbReference type="NCBI Taxonomy" id="6182"/>
    <lineage>
        <taxon>Eukaryota</taxon>
        <taxon>Metazoa</taxon>
        <taxon>Spiralia</taxon>
        <taxon>Lophotrochozoa</taxon>
        <taxon>Platyhelminthes</taxon>
        <taxon>Trematoda</taxon>
        <taxon>Digenea</taxon>
        <taxon>Strigeidida</taxon>
        <taxon>Schistosomatoidea</taxon>
        <taxon>Schistosomatidae</taxon>
        <taxon>Schistosoma</taxon>
    </lineage>
</organism>
<dbReference type="PROSITE" id="PS50801">
    <property type="entry name" value="STAS"/>
    <property type="match status" value="1"/>
</dbReference>
<comment type="subcellular location">
    <subcellularLocation>
        <location evidence="1">Membrane</location>
        <topology evidence="1">Multi-pass membrane protein</topology>
    </subcellularLocation>
</comment>
<feature type="domain" description="STAS" evidence="6">
    <location>
        <begin position="574"/>
        <end position="800"/>
    </location>
</feature>
<comment type="caution">
    <text evidence="7">The sequence shown here is derived from an EMBL/GenBank/DDBJ whole genome shotgun (WGS) entry which is preliminary data.</text>
</comment>
<proteinExistence type="predicted"/>
<keyword evidence="2 5" id="KW-0812">Transmembrane</keyword>
<dbReference type="InterPro" id="IPR011547">
    <property type="entry name" value="SLC26A/SulP_dom"/>
</dbReference>
<evidence type="ECO:0000256" key="3">
    <source>
        <dbReference type="ARBA" id="ARBA00022989"/>
    </source>
</evidence>
<evidence type="ECO:0000256" key="4">
    <source>
        <dbReference type="ARBA" id="ARBA00023136"/>
    </source>
</evidence>
<evidence type="ECO:0000256" key="1">
    <source>
        <dbReference type="ARBA" id="ARBA00004141"/>
    </source>
</evidence>
<reference evidence="7 8" key="1">
    <citation type="submission" date="2019-03" db="EMBL/GenBank/DDBJ databases">
        <title>An improved genome assembly of the fluke Schistosoma japonicum.</title>
        <authorList>
            <person name="Hu W."/>
            <person name="Luo F."/>
            <person name="Yin M."/>
            <person name="Mo X."/>
            <person name="Sun C."/>
            <person name="Wu Q."/>
            <person name="Zhu B."/>
            <person name="Xiang M."/>
            <person name="Wang J."/>
            <person name="Wang Y."/>
            <person name="Zhang T."/>
            <person name="Xu B."/>
            <person name="Zheng H."/>
            <person name="Feng Z."/>
        </authorList>
    </citation>
    <scope>NUCLEOTIDE SEQUENCE [LARGE SCALE GENOMIC DNA]</scope>
    <source>
        <strain evidence="7">HuSjv2</strain>
        <tissue evidence="7">Worms</tissue>
    </source>
</reference>